<organism evidence="4 5">
    <name type="scientific">Pseudomonas lini</name>
    <dbReference type="NCBI Taxonomy" id="163011"/>
    <lineage>
        <taxon>Bacteria</taxon>
        <taxon>Pseudomonadati</taxon>
        <taxon>Pseudomonadota</taxon>
        <taxon>Gammaproteobacteria</taxon>
        <taxon>Pseudomonadales</taxon>
        <taxon>Pseudomonadaceae</taxon>
        <taxon>Pseudomonas</taxon>
    </lineage>
</organism>
<gene>
    <name evidence="4" type="ORF">BK663_26515</name>
</gene>
<dbReference type="InterPro" id="IPR027417">
    <property type="entry name" value="P-loop_NTPase"/>
</dbReference>
<keyword evidence="2" id="KW-0067">ATP-binding</keyword>
<name>A0A423IB61_9PSED</name>
<dbReference type="AlphaFoldDB" id="A0A423IB61"/>
<keyword evidence="1" id="KW-0547">Nucleotide-binding</keyword>
<evidence type="ECO:0000313" key="5">
    <source>
        <dbReference type="Proteomes" id="UP000284168"/>
    </source>
</evidence>
<dbReference type="RefSeq" id="WP_123722794.1">
    <property type="nucleotide sequence ID" value="NZ_MOBN01000041.1"/>
</dbReference>
<dbReference type="GO" id="GO:0016301">
    <property type="term" value="F:kinase activity"/>
    <property type="evidence" value="ECO:0007669"/>
    <property type="project" value="InterPro"/>
</dbReference>
<dbReference type="GO" id="GO:0005524">
    <property type="term" value="F:ATP binding"/>
    <property type="evidence" value="ECO:0007669"/>
    <property type="project" value="UniProtKB-KW"/>
</dbReference>
<accession>A0A423IB61</accession>
<protein>
    <submittedName>
        <fullName evidence="4">Zeta toxin</fullName>
    </submittedName>
</protein>
<dbReference type="InterPro" id="IPR010488">
    <property type="entry name" value="Zeta_toxin_domain"/>
</dbReference>
<evidence type="ECO:0000313" key="4">
    <source>
        <dbReference type="EMBL" id="RON22629.1"/>
    </source>
</evidence>
<dbReference type="Proteomes" id="UP000284168">
    <property type="component" value="Unassembled WGS sequence"/>
</dbReference>
<feature type="domain" description="Zeta toxin" evidence="3">
    <location>
        <begin position="34"/>
        <end position="204"/>
    </location>
</feature>
<sequence length="306" mass="34308">MSAAPNIAPNYTYTPEQVTAAFTEITATLFTGITTEATPKMLVVAGLQGSGKTYLLEKSLLPSKRYDNYVRLYLPDYRKKHPQYAELIKLGVLHAYEHTEAFVRDVITKIFAEAFTRKYNIIMECAFDSTDFIAFPPVVTAAGYQVETHIVACNQEFAHASSIKRALKSLEKQEMERFVTVSMLDASMSNAQAIILACETAAKAVSGSQITLYERGFGALKERTLRAQSTYTKAADGSLTIAGTTAPYTYSAYGRIVDNHIYTMSDRDEMIKECHLALLKTQTYAEHVPDFVYNDLYAYIVKYVYR</sequence>
<dbReference type="EMBL" id="MOBN01000041">
    <property type="protein sequence ID" value="RON22629.1"/>
    <property type="molecule type" value="Genomic_DNA"/>
</dbReference>
<dbReference type="SUPFAM" id="SSF52540">
    <property type="entry name" value="P-loop containing nucleoside triphosphate hydrolases"/>
    <property type="match status" value="1"/>
</dbReference>
<dbReference type="Gene3D" id="3.40.50.300">
    <property type="entry name" value="P-loop containing nucleotide triphosphate hydrolases"/>
    <property type="match status" value="1"/>
</dbReference>
<proteinExistence type="predicted"/>
<evidence type="ECO:0000256" key="2">
    <source>
        <dbReference type="ARBA" id="ARBA00022840"/>
    </source>
</evidence>
<evidence type="ECO:0000256" key="1">
    <source>
        <dbReference type="ARBA" id="ARBA00022741"/>
    </source>
</evidence>
<dbReference type="Pfam" id="PF06414">
    <property type="entry name" value="Zeta_toxin"/>
    <property type="match status" value="1"/>
</dbReference>
<reference evidence="4 5" key="1">
    <citation type="submission" date="2016-10" db="EMBL/GenBank/DDBJ databases">
        <title>Comparative genome analysis of multiple Pseudomonas spp. focuses on biocontrol and plant growth promoting traits.</title>
        <authorList>
            <person name="Tao X.-Y."/>
            <person name="Taylor C.G."/>
        </authorList>
    </citation>
    <scope>NUCLEOTIDE SEQUENCE [LARGE SCALE GENOMIC DNA]</scope>
    <source>
        <strain evidence="4 5">48C10</strain>
    </source>
</reference>
<evidence type="ECO:0000259" key="3">
    <source>
        <dbReference type="Pfam" id="PF06414"/>
    </source>
</evidence>
<comment type="caution">
    <text evidence="4">The sequence shown here is derived from an EMBL/GenBank/DDBJ whole genome shotgun (WGS) entry which is preliminary data.</text>
</comment>